<evidence type="ECO:0000256" key="1">
    <source>
        <dbReference type="SAM" id="MobiDB-lite"/>
    </source>
</evidence>
<keyword evidence="2" id="KW-0472">Membrane</keyword>
<feature type="compositionally biased region" description="Polar residues" evidence="1">
    <location>
        <begin position="190"/>
        <end position="203"/>
    </location>
</feature>
<gene>
    <name evidence="3" type="ORF">K227x_60540</name>
</gene>
<dbReference type="AlphaFoldDB" id="A0A517NKI0"/>
<feature type="transmembrane region" description="Helical" evidence="2">
    <location>
        <begin position="80"/>
        <end position="103"/>
    </location>
</feature>
<protein>
    <submittedName>
        <fullName evidence="3">Uncharacterized protein</fullName>
    </submittedName>
</protein>
<evidence type="ECO:0000256" key="2">
    <source>
        <dbReference type="SAM" id="Phobius"/>
    </source>
</evidence>
<dbReference type="KEGG" id="rlc:K227x_60540"/>
<evidence type="ECO:0000313" key="3">
    <source>
        <dbReference type="EMBL" id="QDT07626.1"/>
    </source>
</evidence>
<feature type="compositionally biased region" description="Low complexity" evidence="1">
    <location>
        <begin position="165"/>
        <end position="189"/>
    </location>
</feature>
<accession>A0A517NKI0</accession>
<dbReference type="Proteomes" id="UP000318538">
    <property type="component" value="Chromosome"/>
</dbReference>
<keyword evidence="4" id="KW-1185">Reference proteome</keyword>
<keyword evidence="2" id="KW-0812">Transmembrane</keyword>
<keyword evidence="2" id="KW-1133">Transmembrane helix</keyword>
<feature type="region of interest" description="Disordered" evidence="1">
    <location>
        <begin position="1"/>
        <end position="55"/>
    </location>
</feature>
<proteinExistence type="predicted"/>
<sequence>MVQIESPPAQLQAGSSSVDSGAITEDAIAPNGQPGDGPPLDPSELPAEGFSGSEGFANQAAGAAAPMDWQSDRTRRTRQIALVTTISVATLLVAAVAFGWFVMTYGSGPDVVVEGTPADASSPGEDAGDPIPDSGNSNTVPPDAMEPGPANGELPADSVAGSTIDAAPAAAADPDAAAAGQEPAGQDPGTQPSVAMSEPSNPTGAADSEPGGSSVAPLDSLIPDFAAVQGPEDDATKSSEDADVASLMDLPPGLAQYTPFLLQEGPTEKPTLKAPPTLEQAPLDDAAEDDLDPLAKVQPRKLNLKSDLALKLAFRSDQYPLTDMVLMISQITGVPIQIDWVSFDLVGRDVGQSIKPPKTAVSARQVLDQIAAQVDAEIREEETLLVLTIADEPFAARYEQIVNTDDMGNDAESAAGVLADFLKGSIPSAANTDAAVELGGDAIDAAADGEADDETAEVANAGGPVGAIVNQRQNQQLAALAAETLRRMRGIDPLVPDASMNRWIQVGPGQTTDWPKIQSGEAGEPVDTPIALAGFLKRTARRNDASCLVNWYDANRRRATPERLLLPDNHGGLAPMLIRSLEPMGLYVRQVDANHWWVGSDVTYDRLPLVVASPPLGKHREVFVDQISRIMSDAGGEDFRLVIDPISDRALMMLPRFVARQLPKVTQRLVAN</sequence>
<feature type="region of interest" description="Disordered" evidence="1">
    <location>
        <begin position="114"/>
        <end position="218"/>
    </location>
</feature>
<evidence type="ECO:0000313" key="4">
    <source>
        <dbReference type="Proteomes" id="UP000318538"/>
    </source>
</evidence>
<name>A0A517NKI0_9BACT</name>
<organism evidence="3 4">
    <name type="scientific">Rubripirellula lacrimiformis</name>
    <dbReference type="NCBI Taxonomy" id="1930273"/>
    <lineage>
        <taxon>Bacteria</taxon>
        <taxon>Pseudomonadati</taxon>
        <taxon>Planctomycetota</taxon>
        <taxon>Planctomycetia</taxon>
        <taxon>Pirellulales</taxon>
        <taxon>Pirellulaceae</taxon>
        <taxon>Rubripirellula</taxon>
    </lineage>
</organism>
<reference evidence="3 4" key="1">
    <citation type="submission" date="2019-02" db="EMBL/GenBank/DDBJ databases">
        <title>Deep-cultivation of Planctomycetes and their phenomic and genomic characterization uncovers novel biology.</title>
        <authorList>
            <person name="Wiegand S."/>
            <person name="Jogler M."/>
            <person name="Boedeker C."/>
            <person name="Pinto D."/>
            <person name="Vollmers J."/>
            <person name="Rivas-Marin E."/>
            <person name="Kohn T."/>
            <person name="Peeters S.H."/>
            <person name="Heuer A."/>
            <person name="Rast P."/>
            <person name="Oberbeckmann S."/>
            <person name="Bunk B."/>
            <person name="Jeske O."/>
            <person name="Meyerdierks A."/>
            <person name="Storesund J.E."/>
            <person name="Kallscheuer N."/>
            <person name="Luecker S."/>
            <person name="Lage O.M."/>
            <person name="Pohl T."/>
            <person name="Merkel B.J."/>
            <person name="Hornburger P."/>
            <person name="Mueller R.-W."/>
            <person name="Bruemmer F."/>
            <person name="Labrenz M."/>
            <person name="Spormann A.M."/>
            <person name="Op den Camp H."/>
            <person name="Overmann J."/>
            <person name="Amann R."/>
            <person name="Jetten M.S.M."/>
            <person name="Mascher T."/>
            <person name="Medema M.H."/>
            <person name="Devos D.P."/>
            <person name="Kaster A.-K."/>
            <person name="Ovreas L."/>
            <person name="Rohde M."/>
            <person name="Galperin M.Y."/>
            <person name="Jogler C."/>
        </authorList>
    </citation>
    <scope>NUCLEOTIDE SEQUENCE [LARGE SCALE GENOMIC DNA]</scope>
    <source>
        <strain evidence="3 4">K22_7</strain>
    </source>
</reference>
<dbReference type="EMBL" id="CP036525">
    <property type="protein sequence ID" value="QDT07626.1"/>
    <property type="molecule type" value="Genomic_DNA"/>
</dbReference>